<organism evidence="1 2">
    <name type="scientific">Cherax quadricarinatus</name>
    <name type="common">Australian red claw crayfish</name>
    <dbReference type="NCBI Taxonomy" id="27406"/>
    <lineage>
        <taxon>Eukaryota</taxon>
        <taxon>Metazoa</taxon>
        <taxon>Ecdysozoa</taxon>
        <taxon>Arthropoda</taxon>
        <taxon>Crustacea</taxon>
        <taxon>Multicrustacea</taxon>
        <taxon>Malacostraca</taxon>
        <taxon>Eumalacostraca</taxon>
        <taxon>Eucarida</taxon>
        <taxon>Decapoda</taxon>
        <taxon>Pleocyemata</taxon>
        <taxon>Astacidea</taxon>
        <taxon>Parastacoidea</taxon>
        <taxon>Parastacidae</taxon>
        <taxon>Cherax</taxon>
    </lineage>
</organism>
<comment type="caution">
    <text evidence="1">The sequence shown here is derived from an EMBL/GenBank/DDBJ whole genome shotgun (WGS) entry which is preliminary data.</text>
</comment>
<name>A0AAW0XAM8_CHEQU</name>
<dbReference type="EMBL" id="JARKIK010000030">
    <property type="protein sequence ID" value="KAK8741392.1"/>
    <property type="molecule type" value="Genomic_DNA"/>
</dbReference>
<dbReference type="AlphaFoldDB" id="A0AAW0XAM8"/>
<gene>
    <name evidence="1" type="ORF">OTU49_002196</name>
</gene>
<dbReference type="PANTHER" id="PTHR21398">
    <property type="entry name" value="AGAP007094-PA"/>
    <property type="match status" value="1"/>
</dbReference>
<evidence type="ECO:0000313" key="1">
    <source>
        <dbReference type="EMBL" id="KAK8741392.1"/>
    </source>
</evidence>
<reference evidence="1 2" key="1">
    <citation type="journal article" date="2024" name="BMC Genomics">
        <title>Genome assembly of redclaw crayfish (Cherax quadricarinatus) provides insights into its immune adaptation and hypoxia tolerance.</title>
        <authorList>
            <person name="Liu Z."/>
            <person name="Zheng J."/>
            <person name="Li H."/>
            <person name="Fang K."/>
            <person name="Wang S."/>
            <person name="He J."/>
            <person name="Zhou D."/>
            <person name="Weng S."/>
            <person name="Chi M."/>
            <person name="Gu Z."/>
            <person name="He J."/>
            <person name="Li F."/>
            <person name="Wang M."/>
        </authorList>
    </citation>
    <scope>NUCLEOTIDE SEQUENCE [LARGE SCALE GENOMIC DNA]</scope>
    <source>
        <strain evidence="1">ZL_2023a</strain>
    </source>
</reference>
<feature type="non-terminal residue" evidence="1">
    <location>
        <position position="1"/>
    </location>
</feature>
<protein>
    <submittedName>
        <fullName evidence="1">Uncharacterized protein</fullName>
    </submittedName>
</protein>
<evidence type="ECO:0000313" key="2">
    <source>
        <dbReference type="Proteomes" id="UP001445076"/>
    </source>
</evidence>
<accession>A0AAW0XAM8</accession>
<dbReference type="PANTHER" id="PTHR21398:SF6">
    <property type="entry name" value="AGAP007094-PA"/>
    <property type="match status" value="1"/>
</dbReference>
<dbReference type="Proteomes" id="UP001445076">
    <property type="component" value="Unassembled WGS sequence"/>
</dbReference>
<dbReference type="Pfam" id="PF07841">
    <property type="entry name" value="DM4_12"/>
    <property type="match status" value="1"/>
</dbReference>
<proteinExistence type="predicted"/>
<sequence length="137" mass="15249">SQVEEGEGVHSTHGVRDRLLQKLVRSRRIARQERTTLYRRMEDALQDAGVDGASCLLRAICEVAEAPFDQGLIGDVINTLLTASLAGRPDSPEEGTDYEVFLEAELHGKLAGRCEERYHQCHTSPFDLIPNVHHTLS</sequence>
<dbReference type="SMART" id="SM00718">
    <property type="entry name" value="DM4_12"/>
    <property type="match status" value="1"/>
</dbReference>
<keyword evidence="2" id="KW-1185">Reference proteome</keyword>
<dbReference type="InterPro" id="IPR006631">
    <property type="entry name" value="DM4_12"/>
</dbReference>